<dbReference type="GO" id="GO:0004222">
    <property type="term" value="F:metalloendopeptidase activity"/>
    <property type="evidence" value="ECO:0007669"/>
    <property type="project" value="InterPro"/>
</dbReference>
<evidence type="ECO:0000256" key="2">
    <source>
        <dbReference type="ARBA" id="ARBA00007261"/>
    </source>
</evidence>
<dbReference type="Gene3D" id="3.30.830.10">
    <property type="entry name" value="Metalloenzyme, LuxS/M16 peptidase-like"/>
    <property type="match status" value="4"/>
</dbReference>
<dbReference type="eggNOG" id="COG1026">
    <property type="taxonomic scope" value="Bacteria"/>
</dbReference>
<dbReference type="GO" id="GO:0046872">
    <property type="term" value="F:metal ion binding"/>
    <property type="evidence" value="ECO:0007669"/>
    <property type="project" value="InterPro"/>
</dbReference>
<dbReference type="Pfam" id="PF22516">
    <property type="entry name" value="PreP_C"/>
    <property type="match status" value="1"/>
</dbReference>
<dbReference type="PATRIC" id="fig|1230338.3.peg.449"/>
<dbReference type="InterPro" id="IPR013578">
    <property type="entry name" value="Peptidase_M16C_assoc"/>
</dbReference>
<dbReference type="AlphaFoldDB" id="L2F7Z2"/>
<dbReference type="EMBL" id="ANIN01000001">
    <property type="protein sequence ID" value="ELA09147.1"/>
    <property type="molecule type" value="Genomic_DNA"/>
</dbReference>
<dbReference type="SMART" id="SM01264">
    <property type="entry name" value="M16C_associated"/>
    <property type="match status" value="1"/>
</dbReference>
<evidence type="ECO:0000313" key="6">
    <source>
        <dbReference type="EMBL" id="ELA09147.1"/>
    </source>
</evidence>
<feature type="domain" description="Peptidase M16C associated" evidence="5">
    <location>
        <begin position="467"/>
        <end position="718"/>
    </location>
</feature>
<sequence>MSIFQPNLTLDPNFTKLNHHRIDSLSLDVVVSEHKATGLLHYHLAHPSDENAFLIGFRTQPTTNKGEAHILEHTSLCGSHKYPVRDPFFSMIKRSLNTFMNAFTAADWTAYPFATQNRKDYFNLLSVYLDATFFPNLNPLDFAQEGIRVELNEQGKPEFKGIVFNEMKGAMSGEIDQLYHAIARHLFPTTTYHYNSGGDPAAITDLTYDELVKFHQSHYHPSNAVAMSFGNINVKDIQEKLHNDALATTKKPFTKGHKHASALEKSLKNPIQVSETYSVDVLKPKQTHHVLAWLLPTILDAKQRLALRLLEGVLVEHSGSPLRAYLESHELASAPTPLLGLDDSHYQMVFYAGVRGSESEHAQAIEDGILNLLHKIANEPIDPEEIETVLHQIEIDQRHIGGDSMPYGLNLILEGLSTALHDGNPIDVWDIDDNLNWLREQVKNPNFIRDLIYKHLLNNQHRVRLTLVADDKKSDKLANEEQAKLDKIASELNDEKREQLQQLAHDLAKRQATPDDVDLLPKVGLDDIPSDIQFKNNTQLSVKLSGQDSILYEYEAGTNGLYYYQLILPLQGYEAVVNHPDLPTYLTLISEIGTKDMDSRRFQALQARHCSGVTVRISQRTSIADPEQMDSFLVIATRSLSRKLEAIDLVKMVLNDTVFSETDRIKEILTQKQLGWQSRLTHAGHAYAMQTASRNMSKISRLEYAHGGLPKLNHLTEFLNKAEQDSTLWQDLTKRLTKLHNVIKTLPKQAVIIAEKEHLATLEQAICNSWTQTVDFCQNTLDNETLDLDDKDIAWLVQTNVFHNAMAFSVVPAAHDDAPALMVLSSVLRNNYLHKAIREIGGAYGGGASYDSNSCAFKFYSYRDPRCEQTFNDFLASIDWLLAQHENDKTCAWLEEAILGLIAGMDKPASPAGEAVKALFAELHGRNKAWQQSMRAKILAVKLADLQRVAATYLKDKPHVKATLAPFDKADLMTKLGFRTEKLI</sequence>
<gene>
    <name evidence="6" type="ORF">MOMA_02030</name>
</gene>
<dbReference type="InterPro" id="IPR011249">
    <property type="entry name" value="Metalloenz_LuxS/M16"/>
</dbReference>
<evidence type="ECO:0000259" key="5">
    <source>
        <dbReference type="SMART" id="SM01264"/>
    </source>
</evidence>
<dbReference type="InterPro" id="IPR055130">
    <property type="entry name" value="PreP_C"/>
</dbReference>
<dbReference type="InterPro" id="IPR011765">
    <property type="entry name" value="Pept_M16_N"/>
</dbReference>
<keyword evidence="4" id="KW-0175">Coiled coil</keyword>
<reference evidence="6 7" key="1">
    <citation type="journal article" date="2013" name="Genome Announc.">
        <title>Genome Sequence of Moraxella macacae 0408225, a Novel Bacterial Species Isolated from a Cynomolgus Macaque with Epistaxis.</title>
        <authorList>
            <person name="Ladner J.T."/>
            <person name="Whitehouse C.A."/>
            <person name="Koroleva G.I."/>
            <person name="Palacios G.F."/>
        </authorList>
    </citation>
    <scope>NUCLEOTIDE SEQUENCE [LARGE SCALE GENOMIC DNA]</scope>
    <source>
        <strain evidence="6 7">0408225</strain>
    </source>
</reference>
<dbReference type="Pfam" id="PF05193">
    <property type="entry name" value="Peptidase_M16_C"/>
    <property type="match status" value="1"/>
</dbReference>
<dbReference type="SUPFAM" id="SSF63411">
    <property type="entry name" value="LuxS/MPP-like metallohydrolase"/>
    <property type="match status" value="4"/>
</dbReference>
<dbReference type="InterPro" id="IPR001431">
    <property type="entry name" value="Pept_M16_Zn_BS"/>
</dbReference>
<accession>L2F7Z2</accession>
<dbReference type="FunFam" id="3.30.830.10:FF:000011">
    <property type="entry name" value="Presequence protease, mitochondrial"/>
    <property type="match status" value="1"/>
</dbReference>
<comment type="caution">
    <text evidence="6">The sequence shown here is derived from an EMBL/GenBank/DDBJ whole genome shotgun (WGS) entry which is preliminary data.</text>
</comment>
<dbReference type="GO" id="GO:0006508">
    <property type="term" value="P:proteolysis"/>
    <property type="evidence" value="ECO:0007669"/>
    <property type="project" value="InterPro"/>
</dbReference>
<evidence type="ECO:0000256" key="4">
    <source>
        <dbReference type="SAM" id="Coils"/>
    </source>
</evidence>
<feature type="coiled-coil region" evidence="4">
    <location>
        <begin position="478"/>
        <end position="513"/>
    </location>
</feature>
<proteinExistence type="inferred from homology"/>
<dbReference type="Pfam" id="PF00675">
    <property type="entry name" value="Peptidase_M16"/>
    <property type="match status" value="1"/>
</dbReference>
<evidence type="ECO:0000256" key="3">
    <source>
        <dbReference type="RuleBase" id="RU004447"/>
    </source>
</evidence>
<dbReference type="Pfam" id="PF08367">
    <property type="entry name" value="M16C_assoc"/>
    <property type="match status" value="1"/>
</dbReference>
<name>L2F7Z2_9GAMM</name>
<dbReference type="PANTHER" id="PTHR43016:SF13">
    <property type="entry name" value="PRESEQUENCE PROTEASE, MITOCHONDRIAL"/>
    <property type="match status" value="1"/>
</dbReference>
<dbReference type="RefSeq" id="WP_009766967.1">
    <property type="nucleotide sequence ID" value="NZ_ANIN01000001.1"/>
</dbReference>
<dbReference type="PROSITE" id="PS00143">
    <property type="entry name" value="INSULINASE"/>
    <property type="match status" value="1"/>
</dbReference>
<protein>
    <submittedName>
        <fullName evidence="6">Peptidase M16C associated domain-containing protein</fullName>
    </submittedName>
</protein>
<comment type="cofactor">
    <cofactor evidence="1">
        <name>Zn(2+)</name>
        <dbReference type="ChEBI" id="CHEBI:29105"/>
    </cofactor>
</comment>
<organism evidence="6 7">
    <name type="scientific">Moraxella macacae 0408225</name>
    <dbReference type="NCBI Taxonomy" id="1230338"/>
    <lineage>
        <taxon>Bacteria</taxon>
        <taxon>Pseudomonadati</taxon>
        <taxon>Pseudomonadota</taxon>
        <taxon>Gammaproteobacteria</taxon>
        <taxon>Moraxellales</taxon>
        <taxon>Moraxellaceae</taxon>
        <taxon>Moraxella</taxon>
    </lineage>
</organism>
<dbReference type="InterPro" id="IPR007863">
    <property type="entry name" value="Peptidase_M16_C"/>
</dbReference>
<evidence type="ECO:0000256" key="1">
    <source>
        <dbReference type="ARBA" id="ARBA00001947"/>
    </source>
</evidence>
<dbReference type="PANTHER" id="PTHR43016">
    <property type="entry name" value="PRESEQUENCE PROTEASE"/>
    <property type="match status" value="1"/>
</dbReference>
<dbReference type="STRING" id="1230338.MOMA_02030"/>
<keyword evidence="7" id="KW-1185">Reference proteome</keyword>
<comment type="similarity">
    <text evidence="2 3">Belongs to the peptidase M16 family.</text>
</comment>
<evidence type="ECO:0000313" key="7">
    <source>
        <dbReference type="Proteomes" id="UP000023795"/>
    </source>
</evidence>
<dbReference type="Proteomes" id="UP000023795">
    <property type="component" value="Unassembled WGS sequence"/>
</dbReference>